<dbReference type="Proteomes" id="UP000003803">
    <property type="component" value="Unassembled WGS sequence"/>
</dbReference>
<comment type="caution">
    <text evidence="1">The sequence shown here is derived from an EMBL/GenBank/DDBJ whole genome shotgun (WGS) entry which is preliminary data.</text>
</comment>
<evidence type="ECO:0000313" key="2">
    <source>
        <dbReference type="Proteomes" id="UP000003803"/>
    </source>
</evidence>
<reference evidence="1" key="1">
    <citation type="submission" date="2007-11" db="EMBL/GenBank/DDBJ databases">
        <authorList>
            <person name="Fulton L."/>
            <person name="Clifton S."/>
            <person name="Fulton B."/>
            <person name="Xu J."/>
            <person name="Minx P."/>
            <person name="Pepin K.H."/>
            <person name="Johnson M."/>
            <person name="Thiruvilangam P."/>
            <person name="Bhonagiri V."/>
            <person name="Nash W.E."/>
            <person name="Mardis E.R."/>
            <person name="Wilson R.K."/>
        </authorList>
    </citation>
    <scope>NUCLEOTIDE SEQUENCE [LARGE SCALE GENOMIC DNA]</scope>
    <source>
        <strain evidence="1">DSM 17241</strain>
    </source>
</reference>
<reference evidence="1" key="2">
    <citation type="submission" date="2013-09" db="EMBL/GenBank/DDBJ databases">
        <title>Draft genome sequence of Anaerotruncus colihominis(DSM 17241).</title>
        <authorList>
            <person name="Sudarsanam P."/>
            <person name="Ley R."/>
            <person name="Guruge J."/>
            <person name="Turnbaugh P.J."/>
            <person name="Mahowald M."/>
            <person name="Liep D."/>
            <person name="Gordon J."/>
        </authorList>
    </citation>
    <scope>NUCLEOTIDE SEQUENCE</scope>
    <source>
        <strain evidence="1">DSM 17241</strain>
    </source>
</reference>
<gene>
    <name evidence="1" type="ORF">ANACOL_00749</name>
</gene>
<evidence type="ECO:0000313" key="1">
    <source>
        <dbReference type="EMBL" id="EDS12517.1"/>
    </source>
</evidence>
<organism evidence="1 2">
    <name type="scientific">Anaerotruncus colihominis DSM 17241</name>
    <dbReference type="NCBI Taxonomy" id="445972"/>
    <lineage>
        <taxon>Bacteria</taxon>
        <taxon>Bacillati</taxon>
        <taxon>Bacillota</taxon>
        <taxon>Clostridia</taxon>
        <taxon>Eubacteriales</taxon>
        <taxon>Oscillospiraceae</taxon>
        <taxon>Anaerotruncus</taxon>
    </lineage>
</organism>
<dbReference type="AlphaFoldDB" id="B0P7L4"/>
<dbReference type="HOGENOM" id="CLU_3303743_0_0_9"/>
<name>B0P7L4_9FIRM</name>
<proteinExistence type="predicted"/>
<dbReference type="EMBL" id="ABGD02000006">
    <property type="protein sequence ID" value="EDS12517.1"/>
    <property type="molecule type" value="Genomic_DNA"/>
</dbReference>
<accession>B0P7L4</accession>
<protein>
    <submittedName>
        <fullName evidence="1">Uncharacterized protein</fullName>
    </submittedName>
</protein>
<sequence length="39" mass="4542">MISGQVRFGAVRPFLHEKWQEQENFSGGSRNVSYIDENK</sequence>
<keyword evidence="2" id="KW-1185">Reference proteome</keyword>